<dbReference type="Proteomes" id="UP001054837">
    <property type="component" value="Unassembled WGS sequence"/>
</dbReference>
<keyword evidence="2" id="KW-0812">Transmembrane</keyword>
<proteinExistence type="predicted"/>
<protein>
    <submittedName>
        <fullName evidence="3">Uncharacterized protein</fullName>
    </submittedName>
</protein>
<name>A0AAV4V880_9ARAC</name>
<feature type="compositionally biased region" description="Basic and acidic residues" evidence="1">
    <location>
        <begin position="172"/>
        <end position="201"/>
    </location>
</feature>
<evidence type="ECO:0000256" key="1">
    <source>
        <dbReference type="SAM" id="MobiDB-lite"/>
    </source>
</evidence>
<dbReference type="EMBL" id="BPLQ01012539">
    <property type="protein sequence ID" value="GIY66121.1"/>
    <property type="molecule type" value="Genomic_DNA"/>
</dbReference>
<reference evidence="3 4" key="1">
    <citation type="submission" date="2021-06" db="EMBL/GenBank/DDBJ databases">
        <title>Caerostris darwini draft genome.</title>
        <authorList>
            <person name="Kono N."/>
            <person name="Arakawa K."/>
        </authorList>
    </citation>
    <scope>NUCLEOTIDE SEQUENCE [LARGE SCALE GENOMIC DNA]</scope>
</reference>
<dbReference type="AlphaFoldDB" id="A0AAV4V880"/>
<evidence type="ECO:0000313" key="4">
    <source>
        <dbReference type="Proteomes" id="UP001054837"/>
    </source>
</evidence>
<evidence type="ECO:0000256" key="2">
    <source>
        <dbReference type="SAM" id="Phobius"/>
    </source>
</evidence>
<keyword evidence="2" id="KW-1133">Transmembrane helix</keyword>
<comment type="caution">
    <text evidence="3">The sequence shown here is derived from an EMBL/GenBank/DDBJ whole genome shotgun (WGS) entry which is preliminary data.</text>
</comment>
<keyword evidence="2" id="KW-0472">Membrane</keyword>
<gene>
    <name evidence="3" type="ORF">CDAR_265801</name>
</gene>
<feature type="compositionally biased region" description="Low complexity" evidence="1">
    <location>
        <begin position="204"/>
        <end position="214"/>
    </location>
</feature>
<evidence type="ECO:0000313" key="3">
    <source>
        <dbReference type="EMBL" id="GIY66121.1"/>
    </source>
</evidence>
<organism evidence="3 4">
    <name type="scientific">Caerostris darwini</name>
    <dbReference type="NCBI Taxonomy" id="1538125"/>
    <lineage>
        <taxon>Eukaryota</taxon>
        <taxon>Metazoa</taxon>
        <taxon>Ecdysozoa</taxon>
        <taxon>Arthropoda</taxon>
        <taxon>Chelicerata</taxon>
        <taxon>Arachnida</taxon>
        <taxon>Araneae</taxon>
        <taxon>Araneomorphae</taxon>
        <taxon>Entelegynae</taxon>
        <taxon>Araneoidea</taxon>
        <taxon>Araneidae</taxon>
        <taxon>Caerostris</taxon>
    </lineage>
</organism>
<sequence>MEFEPPKDRPSCDPIITFLIIVFIVLIVILGKLVTGLIWLHKQPPTKTKGLTRYFSKMINSLLEVNRSLHEMRTKIHGETLHLAPYTKLKSSPYAHKQENYSNEITNRTEQKDIFNTTYPLRNLNTLAHVLLNSNLASTNKKFEETTQLTLPVEHSMKVHERNRSLQLIYSYKKEPPDSKDKEEKSHKEVGQSRISSHSEEESTASTTELTTVIESKDYDDEEDYEEKTKQTFNVSSVGHYVIPLISTEISTERETYTTRKTNETYEVTVFMAETTVKNQQNITISSIFNKQL</sequence>
<accession>A0AAV4V880</accession>
<feature type="transmembrane region" description="Helical" evidence="2">
    <location>
        <begin position="15"/>
        <end position="40"/>
    </location>
</feature>
<feature type="region of interest" description="Disordered" evidence="1">
    <location>
        <begin position="167"/>
        <end position="228"/>
    </location>
</feature>
<keyword evidence="4" id="KW-1185">Reference proteome</keyword>